<accession>A0A1H3NC94</accession>
<dbReference type="EMBL" id="FNOK01000037">
    <property type="protein sequence ID" value="SDY86300.1"/>
    <property type="molecule type" value="Genomic_DNA"/>
</dbReference>
<dbReference type="STRING" id="418495.SAMN05216215_103752"/>
<proteinExistence type="predicted"/>
<organism evidence="1 2">
    <name type="scientific">Saccharopolyspora shandongensis</name>
    <dbReference type="NCBI Taxonomy" id="418495"/>
    <lineage>
        <taxon>Bacteria</taxon>
        <taxon>Bacillati</taxon>
        <taxon>Actinomycetota</taxon>
        <taxon>Actinomycetes</taxon>
        <taxon>Pseudonocardiales</taxon>
        <taxon>Pseudonocardiaceae</taxon>
        <taxon>Saccharopolyspora</taxon>
    </lineage>
</organism>
<reference evidence="2" key="1">
    <citation type="submission" date="2016-10" db="EMBL/GenBank/DDBJ databases">
        <authorList>
            <person name="Varghese N."/>
            <person name="Submissions S."/>
        </authorList>
    </citation>
    <scope>NUCLEOTIDE SEQUENCE [LARGE SCALE GENOMIC DNA]</scope>
    <source>
        <strain evidence="2">CGMCC 4.3530</strain>
    </source>
</reference>
<name>A0A1H3NC94_9PSEU</name>
<dbReference type="Proteomes" id="UP000199529">
    <property type="component" value="Unassembled WGS sequence"/>
</dbReference>
<protein>
    <submittedName>
        <fullName evidence="1">Uncharacterized protein</fullName>
    </submittedName>
</protein>
<evidence type="ECO:0000313" key="1">
    <source>
        <dbReference type="EMBL" id="SDY86300.1"/>
    </source>
</evidence>
<gene>
    <name evidence="1" type="ORF">SAMN05216215_103752</name>
</gene>
<dbReference type="AlphaFoldDB" id="A0A1H3NC94"/>
<keyword evidence="2" id="KW-1185">Reference proteome</keyword>
<evidence type="ECO:0000313" key="2">
    <source>
        <dbReference type="Proteomes" id="UP000199529"/>
    </source>
</evidence>
<sequence>MRAWTTAGTAYALTPIHARDTDRLAEIVLRLQRIPAIAHTRAQVLLSELVNRSG</sequence>